<dbReference type="AlphaFoldDB" id="A0A7W8JZQ3"/>
<gene>
    <name evidence="1" type="ORF">HNQ08_003864</name>
</gene>
<dbReference type="EMBL" id="JACHFL010000012">
    <property type="protein sequence ID" value="MBB5364751.1"/>
    <property type="molecule type" value="Genomic_DNA"/>
</dbReference>
<reference evidence="1 2" key="1">
    <citation type="submission" date="2020-08" db="EMBL/GenBank/DDBJ databases">
        <title>Genomic Encyclopedia of Type Strains, Phase IV (KMG-IV): sequencing the most valuable type-strain genomes for metagenomic binning, comparative biology and taxonomic classification.</title>
        <authorList>
            <person name="Goeker M."/>
        </authorList>
    </citation>
    <scope>NUCLEOTIDE SEQUENCE [LARGE SCALE GENOMIC DNA]</scope>
    <source>
        <strain evidence="1 2">DSM 27939</strain>
    </source>
</reference>
<dbReference type="Gene3D" id="3.30.428.10">
    <property type="entry name" value="HIT-like"/>
    <property type="match status" value="1"/>
</dbReference>
<dbReference type="RefSeq" id="WP_184135535.1">
    <property type="nucleotide sequence ID" value="NZ_JACHFL010000012.1"/>
</dbReference>
<protein>
    <submittedName>
        <fullName evidence="1">Diadenosine tetraphosphate (Ap4A) HIT family hydrolase</fullName>
    </submittedName>
</protein>
<evidence type="ECO:0000313" key="1">
    <source>
        <dbReference type="EMBL" id="MBB5364751.1"/>
    </source>
</evidence>
<comment type="caution">
    <text evidence="1">The sequence shown here is derived from an EMBL/GenBank/DDBJ whole genome shotgun (WGS) entry which is preliminary data.</text>
</comment>
<keyword evidence="1" id="KW-0378">Hydrolase</keyword>
<dbReference type="InterPro" id="IPR036265">
    <property type="entry name" value="HIT-like_sf"/>
</dbReference>
<keyword evidence="2" id="KW-1185">Reference proteome</keyword>
<proteinExistence type="predicted"/>
<sequence>MEASRGNFWAPASPLLPRLNPTCISCTPPWHDPQTVVFTDAWKAVLYPSQAGLGSVLLATRRHVSRMADLTATEWQDFQMVVMALEPALE</sequence>
<evidence type="ECO:0000313" key="2">
    <source>
        <dbReference type="Proteomes" id="UP000552709"/>
    </source>
</evidence>
<accession>A0A7W8JZQ3</accession>
<dbReference type="SUPFAM" id="SSF54197">
    <property type="entry name" value="HIT-like"/>
    <property type="match status" value="1"/>
</dbReference>
<organism evidence="1 2">
    <name type="scientific">Deinococcus humi</name>
    <dbReference type="NCBI Taxonomy" id="662880"/>
    <lineage>
        <taxon>Bacteria</taxon>
        <taxon>Thermotogati</taxon>
        <taxon>Deinococcota</taxon>
        <taxon>Deinococci</taxon>
        <taxon>Deinococcales</taxon>
        <taxon>Deinococcaceae</taxon>
        <taxon>Deinococcus</taxon>
    </lineage>
</organism>
<dbReference type="GO" id="GO:0016787">
    <property type="term" value="F:hydrolase activity"/>
    <property type="evidence" value="ECO:0007669"/>
    <property type="project" value="UniProtKB-KW"/>
</dbReference>
<name>A0A7W8JZQ3_9DEIO</name>
<dbReference type="Proteomes" id="UP000552709">
    <property type="component" value="Unassembled WGS sequence"/>
</dbReference>